<evidence type="ECO:0000256" key="5">
    <source>
        <dbReference type="ARBA" id="ARBA00022729"/>
    </source>
</evidence>
<name>A0A7E5WCU4_TRINI</name>
<feature type="disulfide bond" evidence="13">
    <location>
        <begin position="506"/>
        <end position="515"/>
    </location>
</feature>
<dbReference type="GO" id="GO:0007160">
    <property type="term" value="P:cell-matrix adhesion"/>
    <property type="evidence" value="ECO:0007669"/>
    <property type="project" value="TreeGrafter"/>
</dbReference>
<dbReference type="GO" id="GO:0009986">
    <property type="term" value="C:cell surface"/>
    <property type="evidence" value="ECO:0007669"/>
    <property type="project" value="TreeGrafter"/>
</dbReference>
<feature type="disulfide bond" evidence="13">
    <location>
        <begin position="43"/>
        <end position="53"/>
    </location>
</feature>
<keyword evidence="12" id="KW-0325">Glycoprotein</keyword>
<dbReference type="Gene3D" id="2.10.25.10">
    <property type="entry name" value="Laminin"/>
    <property type="match status" value="2"/>
</dbReference>
<dbReference type="OrthoDB" id="410592at2759"/>
<dbReference type="SMART" id="SM01241">
    <property type="entry name" value="Integrin_b_cyt"/>
    <property type="match status" value="1"/>
</dbReference>
<dbReference type="Pfam" id="PF08725">
    <property type="entry name" value="Integrin_b_cyt"/>
    <property type="match status" value="1"/>
</dbReference>
<dbReference type="InterPro" id="IPR002035">
    <property type="entry name" value="VWF_A"/>
</dbReference>
<dbReference type="GO" id="GO:0098609">
    <property type="term" value="P:cell-cell adhesion"/>
    <property type="evidence" value="ECO:0007669"/>
    <property type="project" value="TreeGrafter"/>
</dbReference>
<keyword evidence="6" id="KW-0677">Repeat</keyword>
<evidence type="ECO:0000256" key="9">
    <source>
        <dbReference type="ARBA" id="ARBA00023037"/>
    </source>
</evidence>
<evidence type="ECO:0000256" key="7">
    <source>
        <dbReference type="ARBA" id="ARBA00022889"/>
    </source>
</evidence>
<dbReference type="PANTHER" id="PTHR10082:SF60">
    <property type="entry name" value="INTEGRIN BETA-PS"/>
    <property type="match status" value="1"/>
</dbReference>
<dbReference type="FunFam" id="2.10.25.10:FF:000036">
    <property type="entry name" value="Integrin beta"/>
    <property type="match status" value="1"/>
</dbReference>
<dbReference type="AlphaFoldDB" id="A0A7E5WCU4"/>
<evidence type="ECO:0000313" key="18">
    <source>
        <dbReference type="Proteomes" id="UP000322000"/>
    </source>
</evidence>
<feature type="disulfide bond" evidence="13">
    <location>
        <begin position="544"/>
        <end position="553"/>
    </location>
</feature>
<feature type="disulfide bond" evidence="13">
    <location>
        <begin position="501"/>
        <end position="531"/>
    </location>
</feature>
<dbReference type="GeneID" id="113501146"/>
<feature type="disulfide bond" evidence="13">
    <location>
        <begin position="576"/>
        <end position="581"/>
    </location>
</feature>
<evidence type="ECO:0000256" key="14">
    <source>
        <dbReference type="RuleBase" id="RU000633"/>
    </source>
</evidence>
<evidence type="ECO:0000256" key="8">
    <source>
        <dbReference type="ARBA" id="ARBA00022989"/>
    </source>
</evidence>
<evidence type="ECO:0000256" key="2">
    <source>
        <dbReference type="ARBA" id="ARBA00007449"/>
    </source>
</evidence>
<evidence type="ECO:0000256" key="3">
    <source>
        <dbReference type="ARBA" id="ARBA00022536"/>
    </source>
</evidence>
<dbReference type="GO" id="GO:0033627">
    <property type="term" value="P:cell adhesion mediated by integrin"/>
    <property type="evidence" value="ECO:0007669"/>
    <property type="project" value="TreeGrafter"/>
</dbReference>
<feature type="disulfide bond" evidence="13">
    <location>
        <begin position="447"/>
        <end position="457"/>
    </location>
</feature>
<dbReference type="InParanoid" id="A0A7E5WCU4"/>
<dbReference type="PRINTS" id="PR01186">
    <property type="entry name" value="INTEGRINB"/>
</dbReference>
<evidence type="ECO:0000256" key="1">
    <source>
        <dbReference type="ARBA" id="ARBA00004479"/>
    </source>
</evidence>
<feature type="disulfide bond" evidence="13">
    <location>
        <begin position="612"/>
        <end position="621"/>
    </location>
</feature>
<dbReference type="KEGG" id="tnl:113501146"/>
<dbReference type="Gene3D" id="1.20.5.100">
    <property type="entry name" value="Cytochrome c1, transmembrane anchor, C-terminal"/>
    <property type="match status" value="1"/>
</dbReference>
<proteinExistence type="inferred from homology"/>
<dbReference type="GO" id="GO:0005178">
    <property type="term" value="F:integrin binding"/>
    <property type="evidence" value="ECO:0007669"/>
    <property type="project" value="TreeGrafter"/>
</dbReference>
<dbReference type="InterPro" id="IPR015812">
    <property type="entry name" value="Integrin_bsu"/>
</dbReference>
<feature type="disulfide bond" evidence="13">
    <location>
        <begin position="537"/>
        <end position="542"/>
    </location>
</feature>
<feature type="disulfide bond" evidence="13">
    <location>
        <begin position="228"/>
        <end position="269"/>
    </location>
</feature>
<keyword evidence="10 15" id="KW-0472">Membrane</keyword>
<keyword evidence="18" id="KW-1185">Reference proteome</keyword>
<feature type="disulfide bond" evidence="13">
    <location>
        <begin position="618"/>
        <end position="691"/>
    </location>
</feature>
<feature type="disulfide bond" evidence="13">
    <location>
        <begin position="583"/>
        <end position="599"/>
    </location>
</feature>
<feature type="chain" id="PRO_5029006754" description="Integrin beta" evidence="16">
    <location>
        <begin position="22"/>
        <end position="769"/>
    </location>
</feature>
<keyword evidence="9 14" id="KW-0401">Integrin</keyword>
<feature type="disulfide bond" evidence="13">
    <location>
        <begin position="30"/>
        <end position="40"/>
    </location>
</feature>
<keyword evidence="5 16" id="KW-0732">Signal</keyword>
<evidence type="ECO:0000313" key="19">
    <source>
        <dbReference type="RefSeq" id="XP_026737981.1"/>
    </source>
</evidence>
<feature type="domain" description="VWFA" evidence="17">
    <location>
        <begin position="123"/>
        <end position="345"/>
    </location>
</feature>
<dbReference type="SUPFAM" id="SSF53300">
    <property type="entry name" value="vWA-like"/>
    <property type="match status" value="1"/>
</dbReference>
<comment type="subcellular location">
    <subcellularLocation>
        <location evidence="14">Cell membrane</location>
        <topology evidence="14">Single-pass type I membrane protein</topology>
    </subcellularLocation>
    <subcellularLocation>
        <location evidence="1">Membrane</location>
        <topology evidence="1">Single-pass type I membrane protein</topology>
    </subcellularLocation>
</comment>
<dbReference type="PANTHER" id="PTHR10082">
    <property type="entry name" value="INTEGRIN BETA SUBUNIT"/>
    <property type="match status" value="1"/>
</dbReference>
<keyword evidence="8 15" id="KW-1133">Transmembrane helix</keyword>
<protein>
    <recommendedName>
        <fullName evidence="14">Integrin beta</fullName>
    </recommendedName>
</protein>
<sequence>MFARSILLCVVISLQTCFILSFNSCQSKTCQGCIQDPSVCVWCAANEYNGTRCISRNNVSKNWCPTGLEDPGHVVEAPENQEFNSSSDHVIQIKPQKYKLKVRAGKIQNITFSFQPAQDYPVDLYFLFDASKTMSSVQTAIATQSEKIYFAMKNMTSNVHLGLGTFIDKRVLPMVQYRSFNTSYSFRHHLKLSDDFKSFRELVSHLPLGQNRDIQEGGFDALAQVMACKDIIGWRNESRKIILFLTDGPYHAAGDGKSAGLFQPYDGRCYTENNSYTKEQVMDYPSVGIIDQLVRERDIIVMFFIEKEFELLYSELSKVISGSKLSIYNKNKVDSMENSPIVEKLKNIYEKVSTKIKLKVNVRSGQKKNIEILFNPDCTQDTAGAECDVEMGKELQINGTVKVTEYINNNVLIDVAVEGISEKLTLDIDVINSCGCEAHVEEKSDFCHGERRFCGECSCSSRRYGKNCICVKSEANSFNDTSTCTAKGDKNICSGRGSCTCGTCSCAERYEGQFCEWNMDSCPRGSNQMLCSGHGTCKFGKCNCNDEWSGDACDCYNLDTDCKGDDGKTCNNLGHCVCGVCKCDPPAQWDARTHQDKTCKVLPCDDCHKLQCRKLEKCAKCQRNNGDCFMCSDRIKAEVLEIMPEEYLNSNETWNQCDNVQTEVGCYTKFVYRYNDDDYTVELVVTHEKDCGKTYFMFGGIFLLTLLLVGAGTLTAWKLLVDARDRREFLRFQQQHALDSSKPRLNDLYESPSTRINNPTYRKRSVNFN</sequence>
<dbReference type="PIRSF" id="PIRSF002512">
    <property type="entry name" value="Integrin_B"/>
    <property type="match status" value="1"/>
</dbReference>
<keyword evidence="4 14" id="KW-0812">Transmembrane</keyword>
<feature type="disulfide bond" evidence="13">
    <location>
        <begin position="33"/>
        <end position="64"/>
    </location>
</feature>
<evidence type="ECO:0000256" key="13">
    <source>
        <dbReference type="PIRSR" id="PIRSR002512-1"/>
    </source>
</evidence>
<evidence type="ECO:0000256" key="4">
    <source>
        <dbReference type="ARBA" id="ARBA00022692"/>
    </source>
</evidence>
<organism evidence="18 19">
    <name type="scientific">Trichoplusia ni</name>
    <name type="common">Cabbage looper</name>
    <dbReference type="NCBI Taxonomy" id="7111"/>
    <lineage>
        <taxon>Eukaryota</taxon>
        <taxon>Metazoa</taxon>
        <taxon>Ecdysozoa</taxon>
        <taxon>Arthropoda</taxon>
        <taxon>Hexapoda</taxon>
        <taxon>Insecta</taxon>
        <taxon>Pterygota</taxon>
        <taxon>Neoptera</taxon>
        <taxon>Endopterygota</taxon>
        <taxon>Lepidoptera</taxon>
        <taxon>Glossata</taxon>
        <taxon>Ditrysia</taxon>
        <taxon>Noctuoidea</taxon>
        <taxon>Noctuidae</taxon>
        <taxon>Plusiinae</taxon>
        <taxon>Trichoplusia</taxon>
    </lineage>
</organism>
<feature type="disulfide bond" evidence="13">
    <location>
        <begin position="499"/>
        <end position="504"/>
    </location>
</feature>
<evidence type="ECO:0000256" key="11">
    <source>
        <dbReference type="ARBA" id="ARBA00023157"/>
    </source>
</evidence>
<reference evidence="19" key="1">
    <citation type="submission" date="2025-08" db="UniProtKB">
        <authorList>
            <consortium name="RefSeq"/>
        </authorList>
    </citation>
    <scope>IDENTIFICATION</scope>
</reference>
<dbReference type="Pfam" id="PF23105">
    <property type="entry name" value="EGF_integrin"/>
    <property type="match status" value="1"/>
</dbReference>
<dbReference type="InterPro" id="IPR002369">
    <property type="entry name" value="Integrin_bsu_VWA"/>
</dbReference>
<dbReference type="Gene3D" id="3.40.50.410">
    <property type="entry name" value="von Willebrand factor, type A domain"/>
    <property type="match status" value="1"/>
</dbReference>
<evidence type="ECO:0000259" key="17">
    <source>
        <dbReference type="PROSITE" id="PS50234"/>
    </source>
</evidence>
<evidence type="ECO:0000256" key="15">
    <source>
        <dbReference type="SAM" id="Phobius"/>
    </source>
</evidence>
<dbReference type="PROSITE" id="PS00243">
    <property type="entry name" value="I_EGF_1"/>
    <property type="match status" value="2"/>
</dbReference>
<feature type="transmembrane region" description="Helical" evidence="15">
    <location>
        <begin position="695"/>
        <end position="721"/>
    </location>
</feature>
<dbReference type="SUPFAM" id="SSF57196">
    <property type="entry name" value="EGF/Laminin"/>
    <property type="match status" value="1"/>
</dbReference>
<keyword evidence="3" id="KW-0245">EGF-like domain</keyword>
<gene>
    <name evidence="19" type="primary">LOC113501146</name>
</gene>
<evidence type="ECO:0000256" key="10">
    <source>
        <dbReference type="ARBA" id="ARBA00023136"/>
    </source>
</evidence>
<comment type="similarity">
    <text evidence="2 14">Belongs to the integrin beta chain family.</text>
</comment>
<dbReference type="Pfam" id="PF23106">
    <property type="entry name" value="EGF_Teneurin"/>
    <property type="match status" value="1"/>
</dbReference>
<dbReference type="Proteomes" id="UP000322000">
    <property type="component" value="Chromosome 15"/>
</dbReference>
<dbReference type="GO" id="GO:0016477">
    <property type="term" value="P:cell migration"/>
    <property type="evidence" value="ECO:0007669"/>
    <property type="project" value="TreeGrafter"/>
</dbReference>
<dbReference type="InterPro" id="IPR057073">
    <property type="entry name" value="EGF_integrin_2"/>
</dbReference>
<dbReference type="GO" id="GO:0005925">
    <property type="term" value="C:focal adhesion"/>
    <property type="evidence" value="ECO:0007669"/>
    <property type="project" value="TreeGrafter"/>
</dbReference>
<dbReference type="PROSITE" id="PS50234">
    <property type="entry name" value="VWFA"/>
    <property type="match status" value="1"/>
</dbReference>
<feature type="signal peptide" evidence="16">
    <location>
        <begin position="1"/>
        <end position="21"/>
    </location>
</feature>
<keyword evidence="7 14" id="KW-0130">Cell adhesion</keyword>
<keyword evidence="11 13" id="KW-1015">Disulfide bond</keyword>
<evidence type="ECO:0000256" key="6">
    <source>
        <dbReference type="ARBA" id="ARBA00022737"/>
    </source>
</evidence>
<feature type="disulfide bond" evidence="13">
    <location>
        <begin position="459"/>
        <end position="468"/>
    </location>
</feature>
<evidence type="ECO:0000256" key="12">
    <source>
        <dbReference type="ARBA" id="ARBA00023180"/>
    </source>
</evidence>
<dbReference type="SMART" id="SM00187">
    <property type="entry name" value="INB"/>
    <property type="match status" value="1"/>
</dbReference>
<evidence type="ECO:0000256" key="16">
    <source>
        <dbReference type="SAM" id="SignalP"/>
    </source>
</evidence>
<dbReference type="Pfam" id="PF00362">
    <property type="entry name" value="Integrin_beta"/>
    <property type="match status" value="1"/>
</dbReference>
<dbReference type="InterPro" id="IPR057243">
    <property type="entry name" value="Integrin_I-EGF_CS"/>
</dbReference>
<dbReference type="InterPro" id="IPR014836">
    <property type="entry name" value="Integrin_bsu_cyt_dom"/>
</dbReference>
<accession>A0A7E5WCU4</accession>
<dbReference type="RefSeq" id="XP_026737981.1">
    <property type="nucleotide sequence ID" value="XM_026882180.1"/>
</dbReference>
<dbReference type="InterPro" id="IPR036465">
    <property type="entry name" value="vWFA_dom_sf"/>
</dbReference>
<dbReference type="SUPFAM" id="SSF103575">
    <property type="entry name" value="Plexin repeat"/>
    <property type="match status" value="1"/>
</dbReference>
<feature type="disulfide bond" evidence="13">
    <location>
        <begin position="470"/>
        <end position="484"/>
    </location>
</feature>
<feature type="disulfide bond" evidence="13">
    <location>
        <begin position="454"/>
        <end position="493"/>
    </location>
</feature>
<dbReference type="GO" id="GO:0007229">
    <property type="term" value="P:integrin-mediated signaling pathway"/>
    <property type="evidence" value="ECO:0007669"/>
    <property type="project" value="UniProtKB-KW"/>
</dbReference>
<dbReference type="Gene3D" id="2.60.40.1510">
    <property type="entry name" value="ntegrin, alpha v. Chain A, domain 3"/>
    <property type="match status" value="1"/>
</dbReference>
<dbReference type="GO" id="GO:0008305">
    <property type="term" value="C:integrin complex"/>
    <property type="evidence" value="ECO:0007669"/>
    <property type="project" value="TreeGrafter"/>
</dbReference>